<evidence type="ECO:0000313" key="2">
    <source>
        <dbReference type="EMBL" id="KRL02720.1"/>
    </source>
</evidence>
<dbReference type="PATRIC" id="fig|1423731.3.peg.622"/>
<dbReference type="EMBL" id="AZEF01000010">
    <property type="protein sequence ID" value="KRL02720.1"/>
    <property type="molecule type" value="Genomic_DNA"/>
</dbReference>
<keyword evidence="1" id="KW-0472">Membrane</keyword>
<dbReference type="AlphaFoldDB" id="A0A0R1M3U9"/>
<keyword evidence="1" id="KW-0812">Transmembrane</keyword>
<keyword evidence="3" id="KW-1185">Reference proteome</keyword>
<accession>A0A0R1M3U9</accession>
<reference evidence="2 3" key="1">
    <citation type="journal article" date="2015" name="Genome Announc.">
        <title>Expanding the biotechnology potential of lactobacilli through comparative genomics of 213 strains and associated genera.</title>
        <authorList>
            <person name="Sun Z."/>
            <person name="Harris H.M."/>
            <person name="McCann A."/>
            <person name="Guo C."/>
            <person name="Argimon S."/>
            <person name="Zhang W."/>
            <person name="Yang X."/>
            <person name="Jeffery I.B."/>
            <person name="Cooney J.C."/>
            <person name="Kagawa T.F."/>
            <person name="Liu W."/>
            <person name="Song Y."/>
            <person name="Salvetti E."/>
            <person name="Wrobel A."/>
            <person name="Rasinkangas P."/>
            <person name="Parkhill J."/>
            <person name="Rea M.C."/>
            <person name="O'Sullivan O."/>
            <person name="Ritari J."/>
            <person name="Douillard F.P."/>
            <person name="Paul Ross R."/>
            <person name="Yang R."/>
            <person name="Briner A.E."/>
            <person name="Felis G.E."/>
            <person name="de Vos W.M."/>
            <person name="Barrangou R."/>
            <person name="Klaenhammer T.R."/>
            <person name="Caufield P.W."/>
            <person name="Cui Y."/>
            <person name="Zhang H."/>
            <person name="O'Toole P.W."/>
        </authorList>
    </citation>
    <scope>NUCLEOTIDE SEQUENCE [LARGE SCALE GENOMIC DNA]</scope>
    <source>
        <strain evidence="2 3">DSM 19910</strain>
    </source>
</reference>
<dbReference type="InterPro" id="IPR016977">
    <property type="entry name" value="ComGF"/>
</dbReference>
<dbReference type="Pfam" id="PF15980">
    <property type="entry name" value="ComGF"/>
    <property type="match status" value="1"/>
</dbReference>
<dbReference type="STRING" id="1423731.FC81_GL000608"/>
<name>A0A0R1M3U9_9LACO</name>
<sequence length="153" mass="17698">MAHLKLKLKKTDKLASFTLVETISALIVTVIAFSILGVAIKSSNIAIRQSQRSDEFEWTQFVDLVSSDDLGLEYVAGKNLVRFYSPTKEKTYRLYYKNDVIRMTGVEAGYVPLLYDVSFFTTEYKDATLTMKVRMRERDYVCHVVMPKRKMEE</sequence>
<evidence type="ECO:0008006" key="4">
    <source>
        <dbReference type="Google" id="ProtNLM"/>
    </source>
</evidence>
<evidence type="ECO:0000256" key="1">
    <source>
        <dbReference type="SAM" id="Phobius"/>
    </source>
</evidence>
<evidence type="ECO:0000313" key="3">
    <source>
        <dbReference type="Proteomes" id="UP000051621"/>
    </source>
</evidence>
<keyword evidence="1" id="KW-1133">Transmembrane helix</keyword>
<gene>
    <name evidence="2" type="ORF">FC81_GL000608</name>
</gene>
<feature type="transmembrane region" description="Helical" evidence="1">
    <location>
        <begin position="14"/>
        <end position="40"/>
    </location>
</feature>
<comment type="caution">
    <text evidence="2">The sequence shown here is derived from an EMBL/GenBank/DDBJ whole genome shotgun (WGS) entry which is preliminary data.</text>
</comment>
<proteinExistence type="predicted"/>
<organism evidence="2 3">
    <name type="scientific">Liquorilactobacillus capillatus DSM 19910</name>
    <dbReference type="NCBI Taxonomy" id="1423731"/>
    <lineage>
        <taxon>Bacteria</taxon>
        <taxon>Bacillati</taxon>
        <taxon>Bacillota</taxon>
        <taxon>Bacilli</taxon>
        <taxon>Lactobacillales</taxon>
        <taxon>Lactobacillaceae</taxon>
        <taxon>Liquorilactobacillus</taxon>
    </lineage>
</organism>
<protein>
    <recommendedName>
        <fullName evidence="4">Competence protein ComGF</fullName>
    </recommendedName>
</protein>
<dbReference type="Proteomes" id="UP000051621">
    <property type="component" value="Unassembled WGS sequence"/>
</dbReference>